<evidence type="ECO:0000256" key="1">
    <source>
        <dbReference type="ARBA" id="ARBA00023125"/>
    </source>
</evidence>
<gene>
    <name evidence="4" type="ORF">SK803_22440</name>
</gene>
<keyword evidence="1 2" id="KW-0238">DNA-binding</keyword>
<organism evidence="4 5">
    <name type="scientific">Lentzea miocenica</name>
    <dbReference type="NCBI Taxonomy" id="3095431"/>
    <lineage>
        <taxon>Bacteria</taxon>
        <taxon>Bacillati</taxon>
        <taxon>Actinomycetota</taxon>
        <taxon>Actinomycetes</taxon>
        <taxon>Pseudonocardiales</taxon>
        <taxon>Pseudonocardiaceae</taxon>
        <taxon>Lentzea</taxon>
    </lineage>
</organism>
<name>A0ABU4T483_9PSEU</name>
<evidence type="ECO:0000313" key="5">
    <source>
        <dbReference type="Proteomes" id="UP001285521"/>
    </source>
</evidence>
<dbReference type="RefSeq" id="WP_319968018.1">
    <property type="nucleotide sequence ID" value="NZ_JAXAVW010000018.1"/>
</dbReference>
<reference evidence="4 5" key="1">
    <citation type="submission" date="2023-11" db="EMBL/GenBank/DDBJ databases">
        <title>Lentzea sokolovensis, sp. nov., Lentzea kristufkii, sp. nov., and Lentzea miocenensis, sp. nov., rare actinobacteria from Sokolov Coal Basin, Miocene lacustrine sediment, Czech Republic.</title>
        <authorList>
            <person name="Lara A."/>
            <person name="Kotroba L."/>
            <person name="Nouioui I."/>
            <person name="Neumann-Schaal M."/>
            <person name="Mast Y."/>
            <person name="Chronakova A."/>
        </authorList>
    </citation>
    <scope>NUCLEOTIDE SEQUENCE [LARGE SCALE GENOMIC DNA]</scope>
    <source>
        <strain evidence="4 5">BCCO 10_0856</strain>
    </source>
</reference>
<dbReference type="Pfam" id="PF00440">
    <property type="entry name" value="TetR_N"/>
    <property type="match status" value="1"/>
</dbReference>
<dbReference type="Gene3D" id="1.10.357.10">
    <property type="entry name" value="Tetracycline Repressor, domain 2"/>
    <property type="match status" value="1"/>
</dbReference>
<evidence type="ECO:0000313" key="4">
    <source>
        <dbReference type="EMBL" id="MDX8032986.1"/>
    </source>
</evidence>
<sequence length="204" mass="22253">MSEEPRRRRAPAMSPEDRREAIVQATLPLVMKDGANVTTSQIATAAGIAEGTVFRVFKDKAELLDAVIQRALLSDDEVARIKAVPTDLPIEQRLVEATSTVTGYLDRMWSVMGALRESGYQPSQEDHEKHKGPQAGMQRVSNAIAELFGDADLRTSPEHAARLLLGFVFTNRLQGKGFGETTVEPAQLVELFLHGALTSGGRDV</sequence>
<dbReference type="PANTHER" id="PTHR30055:SF226">
    <property type="entry name" value="HTH-TYPE TRANSCRIPTIONAL REGULATOR PKSA"/>
    <property type="match status" value="1"/>
</dbReference>
<proteinExistence type="predicted"/>
<keyword evidence="5" id="KW-1185">Reference proteome</keyword>
<feature type="DNA-binding region" description="H-T-H motif" evidence="2">
    <location>
        <begin position="38"/>
        <end position="57"/>
    </location>
</feature>
<dbReference type="SUPFAM" id="SSF46689">
    <property type="entry name" value="Homeodomain-like"/>
    <property type="match status" value="1"/>
</dbReference>
<dbReference type="InterPro" id="IPR050109">
    <property type="entry name" value="HTH-type_TetR-like_transc_reg"/>
</dbReference>
<dbReference type="PANTHER" id="PTHR30055">
    <property type="entry name" value="HTH-TYPE TRANSCRIPTIONAL REGULATOR RUTR"/>
    <property type="match status" value="1"/>
</dbReference>
<dbReference type="PROSITE" id="PS50977">
    <property type="entry name" value="HTH_TETR_2"/>
    <property type="match status" value="1"/>
</dbReference>
<dbReference type="InterPro" id="IPR001647">
    <property type="entry name" value="HTH_TetR"/>
</dbReference>
<accession>A0ABU4T483</accession>
<protein>
    <submittedName>
        <fullName evidence="4">TetR/AcrR family transcriptional regulator</fullName>
    </submittedName>
</protein>
<feature type="domain" description="HTH tetR-type" evidence="3">
    <location>
        <begin position="16"/>
        <end position="75"/>
    </location>
</feature>
<dbReference type="InterPro" id="IPR009057">
    <property type="entry name" value="Homeodomain-like_sf"/>
</dbReference>
<comment type="caution">
    <text evidence="4">The sequence shown here is derived from an EMBL/GenBank/DDBJ whole genome shotgun (WGS) entry which is preliminary data.</text>
</comment>
<evidence type="ECO:0000259" key="3">
    <source>
        <dbReference type="PROSITE" id="PS50977"/>
    </source>
</evidence>
<evidence type="ECO:0000256" key="2">
    <source>
        <dbReference type="PROSITE-ProRule" id="PRU00335"/>
    </source>
</evidence>
<dbReference type="Proteomes" id="UP001285521">
    <property type="component" value="Unassembled WGS sequence"/>
</dbReference>
<dbReference type="PRINTS" id="PR00455">
    <property type="entry name" value="HTHTETR"/>
</dbReference>
<dbReference type="EMBL" id="JAXAVW010000018">
    <property type="protein sequence ID" value="MDX8032986.1"/>
    <property type="molecule type" value="Genomic_DNA"/>
</dbReference>